<feature type="transmembrane region" description="Helical" evidence="8">
    <location>
        <begin position="971"/>
        <end position="990"/>
    </location>
</feature>
<keyword evidence="10" id="KW-1185">Reference proteome</keyword>
<dbReference type="Gene3D" id="3.30.70.1430">
    <property type="entry name" value="Multidrug efflux transporter AcrB pore domain"/>
    <property type="match status" value="2"/>
</dbReference>
<dbReference type="SUPFAM" id="SSF82693">
    <property type="entry name" value="Multidrug efflux transporter AcrB pore domain, PN1, PN2, PC1 and PC2 subdomains"/>
    <property type="match status" value="3"/>
</dbReference>
<keyword evidence="4" id="KW-1003">Cell membrane</keyword>
<feature type="transmembrane region" description="Helical" evidence="8">
    <location>
        <begin position="337"/>
        <end position="356"/>
    </location>
</feature>
<dbReference type="Gene3D" id="1.20.1640.10">
    <property type="entry name" value="Multidrug efflux transporter AcrB transmembrane domain"/>
    <property type="match status" value="2"/>
</dbReference>
<feature type="transmembrane region" description="Helical" evidence="8">
    <location>
        <begin position="437"/>
        <end position="457"/>
    </location>
</feature>
<evidence type="ECO:0000256" key="7">
    <source>
        <dbReference type="ARBA" id="ARBA00023136"/>
    </source>
</evidence>
<evidence type="ECO:0000256" key="8">
    <source>
        <dbReference type="SAM" id="Phobius"/>
    </source>
</evidence>
<dbReference type="PRINTS" id="PR00702">
    <property type="entry name" value="ACRIFLAVINRP"/>
</dbReference>
<dbReference type="PANTHER" id="PTHR32063:SF24">
    <property type="entry name" value="CATION EFFLUX SYSTEM (ACRB_ACRD_ACRF FAMILY)"/>
    <property type="match status" value="1"/>
</dbReference>
<feature type="transmembrane region" description="Helical" evidence="8">
    <location>
        <begin position="389"/>
        <end position="410"/>
    </location>
</feature>
<evidence type="ECO:0000256" key="6">
    <source>
        <dbReference type="ARBA" id="ARBA00022989"/>
    </source>
</evidence>
<dbReference type="Pfam" id="PF00873">
    <property type="entry name" value="ACR_tran"/>
    <property type="match status" value="1"/>
</dbReference>
<name>A0A0A8K0G9_9HYPH</name>
<dbReference type="STRING" id="1384459.GL4_0915"/>
<evidence type="ECO:0000256" key="2">
    <source>
        <dbReference type="ARBA" id="ARBA00010942"/>
    </source>
</evidence>
<feature type="transmembrane region" description="Helical" evidence="8">
    <location>
        <begin position="469"/>
        <end position="491"/>
    </location>
</feature>
<feature type="transmembrane region" description="Helical" evidence="8">
    <location>
        <begin position="531"/>
        <end position="550"/>
    </location>
</feature>
<dbReference type="HOGENOM" id="CLU_002755_1_2_5"/>
<feature type="transmembrane region" description="Helical" evidence="8">
    <location>
        <begin position="870"/>
        <end position="889"/>
    </location>
</feature>
<dbReference type="Proteomes" id="UP000031643">
    <property type="component" value="Chromosome"/>
</dbReference>
<evidence type="ECO:0000256" key="5">
    <source>
        <dbReference type="ARBA" id="ARBA00022692"/>
    </source>
</evidence>
<keyword evidence="7 8" id="KW-0472">Membrane</keyword>
<keyword evidence="6 8" id="KW-1133">Transmembrane helix</keyword>
<dbReference type="GO" id="GO:0005886">
    <property type="term" value="C:plasma membrane"/>
    <property type="evidence" value="ECO:0007669"/>
    <property type="project" value="UniProtKB-SubCell"/>
</dbReference>
<evidence type="ECO:0000256" key="3">
    <source>
        <dbReference type="ARBA" id="ARBA00022448"/>
    </source>
</evidence>
<sequence>MRRFLEAILRQRLLVCILAIGVLVAGFQSYRTLPVDAFPDVSPTLVQVFTETEGLAPEEVERYVTYPIEVAMNGLPGLKTIRSISNFGLSVVNVYFEDSTDIYFARQLVGERLQTAREEIPEGFGEPEMGPITTGLGQVLFYYVEDKNAARTPEEMREIQDWIIKFNLQTVPGVTEVLSLGGEVKQFQVQVDPQALLRYRISISDVVDAVKANNGNAGAQYIVKNSEQYLVRSIGLATGIADIEDTILKVADGVPVKVRDIGEVRIGGEVRQGLATKDGEGEIVAGLVLKLIGTNTSKVIADVKERLDKINAALPEGVRVVPYYDQSKLVLCSVETVNAALAQGIILVVLVLLAFMGGLRPSLVVAFAIPFSICVAFIVMGATGLSANLMSLGGIAIAIGIMVDGAIVIVENVDRYLKEQHAALSKREIVARACAEVVKPIAFAIAIIIVVFLPLFTLQGYEGKTFRPLAFTVSLAMLGSLLFAIFVAPVLSEMLMKRPSQQEGEKASFADRLLSRLIGAYRPLIQMFVRMRMIAIGLAVAILAIGLAIFPRLGSEFVPRLNEGDLLVRVTMAPSIALEEARETVTRFERQLLETFPEVDRVVSRVGRGEVGAHADPVNNAEAFVGLKPQDEWPGDRTPEELFAAMSETFESFPGAKFNFTQPIAAAVDELLTGTKAELAIKLFGGDQDVLLEKAGEIEQAVRELPGAADVQKDQVTGTPQLQIRVKRGQISRYGLTIDDVQSAVRTAIGGETAGQVFEGVRRFDILVRYGEKARTTPEAIRELVIRTPAGLLIPLRQVAEVEEIVGPRQITRENTQRFITIQANVRGRDIGSFVAEGQERIAEAVDLPSGYFVEWGGQFELQQEANRRLAIVVPVTLGLVFLLLFMNFGSLRASLLIMLNIPLALVGGVVALWLADLNLSVPASVGFIALFGIALENGMVLVTYLNWLVEEGKSVDEASVEGACMRLRPVLMTALTTALGLIPLLYATGAGSEVQAPLATVVVGGLVSSTVLTLLVIPAVYKWFVPAPLAASMAPQKADAPAE</sequence>
<dbReference type="RefSeq" id="WP_045364990.1">
    <property type="nucleotide sequence ID" value="NZ_AP014648.1"/>
</dbReference>
<dbReference type="KEGG" id="mcg:GL4_0915"/>
<gene>
    <name evidence="9" type="ORF">GL4_0915</name>
</gene>
<dbReference type="Gene3D" id="3.30.70.1440">
    <property type="entry name" value="Multidrug efflux transporter AcrB pore domain"/>
    <property type="match status" value="1"/>
</dbReference>
<dbReference type="AlphaFoldDB" id="A0A0A8K0G9"/>
<dbReference type="GO" id="GO:0042910">
    <property type="term" value="F:xenobiotic transmembrane transporter activity"/>
    <property type="evidence" value="ECO:0007669"/>
    <property type="project" value="TreeGrafter"/>
</dbReference>
<dbReference type="GO" id="GO:0008324">
    <property type="term" value="F:monoatomic cation transmembrane transporter activity"/>
    <property type="evidence" value="ECO:0007669"/>
    <property type="project" value="InterPro"/>
</dbReference>
<proteinExistence type="inferred from homology"/>
<evidence type="ECO:0000256" key="4">
    <source>
        <dbReference type="ARBA" id="ARBA00022475"/>
    </source>
</evidence>
<keyword evidence="5 8" id="KW-0812">Transmembrane</keyword>
<evidence type="ECO:0000256" key="1">
    <source>
        <dbReference type="ARBA" id="ARBA00004651"/>
    </source>
</evidence>
<dbReference type="InterPro" id="IPR004763">
    <property type="entry name" value="CusA-like"/>
</dbReference>
<feature type="transmembrane region" description="Helical" evidence="8">
    <location>
        <begin position="896"/>
        <end position="916"/>
    </location>
</feature>
<dbReference type="InterPro" id="IPR001036">
    <property type="entry name" value="Acrflvin-R"/>
</dbReference>
<dbReference type="PANTHER" id="PTHR32063">
    <property type="match status" value="1"/>
</dbReference>
<dbReference type="Gene3D" id="3.30.2090.10">
    <property type="entry name" value="Multidrug efflux transporter AcrB TolC docking domain, DN and DC subdomains"/>
    <property type="match status" value="2"/>
</dbReference>
<evidence type="ECO:0000313" key="9">
    <source>
        <dbReference type="EMBL" id="BAQ16375.1"/>
    </source>
</evidence>
<dbReference type="Gene3D" id="3.30.70.1320">
    <property type="entry name" value="Multidrug efflux transporter AcrB pore domain like"/>
    <property type="match status" value="1"/>
</dbReference>
<dbReference type="EMBL" id="AP014648">
    <property type="protein sequence ID" value="BAQ16375.1"/>
    <property type="molecule type" value="Genomic_DNA"/>
</dbReference>
<comment type="subcellular location">
    <subcellularLocation>
        <location evidence="1">Cell membrane</location>
        <topology evidence="1">Multi-pass membrane protein</topology>
    </subcellularLocation>
</comment>
<feature type="transmembrane region" description="Helical" evidence="8">
    <location>
        <begin position="1002"/>
        <end position="1025"/>
    </location>
</feature>
<feature type="transmembrane region" description="Helical" evidence="8">
    <location>
        <begin position="363"/>
        <end position="383"/>
    </location>
</feature>
<comment type="similarity">
    <text evidence="2">Belongs to the resistance-nodulation-cell division (RND) (TC 2.A.6) family.</text>
</comment>
<accession>A0A0A8K0G9</accession>
<organism evidence="9 10">
    <name type="scientific">Methyloceanibacter caenitepidi</name>
    <dbReference type="NCBI Taxonomy" id="1384459"/>
    <lineage>
        <taxon>Bacteria</taxon>
        <taxon>Pseudomonadati</taxon>
        <taxon>Pseudomonadota</taxon>
        <taxon>Alphaproteobacteria</taxon>
        <taxon>Hyphomicrobiales</taxon>
        <taxon>Hyphomicrobiaceae</taxon>
        <taxon>Methyloceanibacter</taxon>
    </lineage>
</organism>
<protein>
    <submittedName>
        <fullName evidence="9">Cobalt-zinc-cadmium resistance protein CzcA</fullName>
    </submittedName>
</protein>
<feature type="transmembrane region" description="Helical" evidence="8">
    <location>
        <begin position="928"/>
        <end position="950"/>
    </location>
</feature>
<dbReference type="SUPFAM" id="SSF82714">
    <property type="entry name" value="Multidrug efflux transporter AcrB TolC docking domain, DN and DC subdomains"/>
    <property type="match status" value="2"/>
</dbReference>
<dbReference type="SUPFAM" id="SSF82866">
    <property type="entry name" value="Multidrug efflux transporter AcrB transmembrane domain"/>
    <property type="match status" value="2"/>
</dbReference>
<dbReference type="NCBIfam" id="TIGR00914">
    <property type="entry name" value="2A0601"/>
    <property type="match status" value="1"/>
</dbReference>
<dbReference type="InterPro" id="IPR027463">
    <property type="entry name" value="AcrB_DN_DC_subdom"/>
</dbReference>
<keyword evidence="3" id="KW-0813">Transport</keyword>
<reference evidence="9 10" key="1">
    <citation type="submission" date="2014-09" db="EMBL/GenBank/DDBJ databases">
        <title>Genome sequencing of Methyloceanibacter caenitepidi Gela4.</title>
        <authorList>
            <person name="Takeuchi M."/>
            <person name="Susumu S."/>
            <person name="Kamagata Y."/>
            <person name="Oshima K."/>
            <person name="Hattori M."/>
            <person name="Iwasaki W."/>
        </authorList>
    </citation>
    <scope>NUCLEOTIDE SEQUENCE [LARGE SCALE GENOMIC DNA]</scope>
    <source>
        <strain evidence="9 10">Gela4</strain>
    </source>
</reference>
<evidence type="ECO:0000313" key="10">
    <source>
        <dbReference type="Proteomes" id="UP000031643"/>
    </source>
</evidence>
<dbReference type="OrthoDB" id="9758757at2"/>